<evidence type="ECO:0000313" key="2">
    <source>
        <dbReference type="EMBL" id="KAG7369128.1"/>
    </source>
</evidence>
<comment type="caution">
    <text evidence="2">The sequence shown here is derived from an EMBL/GenBank/DDBJ whole genome shotgun (WGS) entry which is preliminary data.</text>
</comment>
<dbReference type="OrthoDB" id="48988at2759"/>
<dbReference type="Proteomes" id="UP000693970">
    <property type="component" value="Unassembled WGS sequence"/>
</dbReference>
<sequence>MMRPFRSTATTSRLSRRVFQSSSILSNRSPLSRYGLGGQNWKRFNPESYQELIFEALSKNVTYLEIAGQDGGDIAMVGAIQSALERNPEFLNSPVTITSRIGYRSLSEITGSKNDGDETSNVSSGEVNGASTPLISSRPGDVALAEDTNTQKSSYVTPSNVVHNISSDYVLETIQASPLMELQQEMKNLKLVFLLHNPETQVVDLLKDDPNATLEERQEFIQQRWTPAMDALEEYGKEKSNPKAYTFGVVSNGLGIPSVKGHPMHLDTSLVIAASKNYQQFSTVELPANLLETYGWEMARKIKSEAPDVCVSAIRPLTCYPCLGTTSGFPFRLVDYALPALEDKSIGTFESNSSDRYRYTNDMSGIPAIYQMALQAAMAHFDAAELLEIKQERDLSMEERETLDGCKLMQSMIHDLDNDLAKVRSFAAHEDELYGRIIPLIYDTFELMDDKTSDVLQAYFAAYAVAVRYAIAKKTREVLKEGEDGSGAGVTYPQIPDSMTLQEFALRQMLAEKAFDRIVIGASTMQDFHHQVHIMETVGSEENPLTAIDALVAEETTGRENAKKDGELVESGDK</sequence>
<feature type="compositionally biased region" description="Basic and acidic residues" evidence="1">
    <location>
        <begin position="556"/>
        <end position="574"/>
    </location>
</feature>
<feature type="region of interest" description="Disordered" evidence="1">
    <location>
        <begin position="555"/>
        <end position="574"/>
    </location>
</feature>
<evidence type="ECO:0000313" key="3">
    <source>
        <dbReference type="Proteomes" id="UP000693970"/>
    </source>
</evidence>
<dbReference type="EMBL" id="JAGRRH010000006">
    <property type="protein sequence ID" value="KAG7369128.1"/>
    <property type="molecule type" value="Genomic_DNA"/>
</dbReference>
<feature type="region of interest" description="Disordered" evidence="1">
    <location>
        <begin position="109"/>
        <end position="139"/>
    </location>
</feature>
<feature type="compositionally biased region" description="Polar residues" evidence="1">
    <location>
        <begin position="109"/>
        <end position="135"/>
    </location>
</feature>
<accession>A0A9K3LV59</accession>
<organism evidence="2 3">
    <name type="scientific">Nitzschia inconspicua</name>
    <dbReference type="NCBI Taxonomy" id="303405"/>
    <lineage>
        <taxon>Eukaryota</taxon>
        <taxon>Sar</taxon>
        <taxon>Stramenopiles</taxon>
        <taxon>Ochrophyta</taxon>
        <taxon>Bacillariophyta</taxon>
        <taxon>Bacillariophyceae</taxon>
        <taxon>Bacillariophycidae</taxon>
        <taxon>Bacillariales</taxon>
        <taxon>Bacillariaceae</taxon>
        <taxon>Nitzschia</taxon>
    </lineage>
</organism>
<dbReference type="AlphaFoldDB" id="A0A9K3LV59"/>
<reference evidence="2" key="1">
    <citation type="journal article" date="2021" name="Sci. Rep.">
        <title>Diploid genomic architecture of Nitzschia inconspicua, an elite biomass production diatom.</title>
        <authorList>
            <person name="Oliver A."/>
            <person name="Podell S."/>
            <person name="Pinowska A."/>
            <person name="Traller J.C."/>
            <person name="Smith S.R."/>
            <person name="McClure R."/>
            <person name="Beliaev A."/>
            <person name="Bohutskyi P."/>
            <person name="Hill E.A."/>
            <person name="Rabines A."/>
            <person name="Zheng H."/>
            <person name="Allen L.Z."/>
            <person name="Kuo A."/>
            <person name="Grigoriev I.V."/>
            <person name="Allen A.E."/>
            <person name="Hazlebeck D."/>
            <person name="Allen E.E."/>
        </authorList>
    </citation>
    <scope>NUCLEOTIDE SEQUENCE</scope>
    <source>
        <strain evidence="2">Hildebrandi</strain>
    </source>
</reference>
<protein>
    <submittedName>
        <fullName evidence="2">Uncharacterized protein</fullName>
    </submittedName>
</protein>
<gene>
    <name evidence="2" type="ORF">IV203_031871</name>
</gene>
<evidence type="ECO:0000256" key="1">
    <source>
        <dbReference type="SAM" id="MobiDB-lite"/>
    </source>
</evidence>
<proteinExistence type="predicted"/>
<name>A0A9K3LV59_9STRA</name>
<keyword evidence="3" id="KW-1185">Reference proteome</keyword>
<reference evidence="2" key="2">
    <citation type="submission" date="2021-04" db="EMBL/GenBank/DDBJ databases">
        <authorList>
            <person name="Podell S."/>
        </authorList>
    </citation>
    <scope>NUCLEOTIDE SEQUENCE</scope>
    <source>
        <strain evidence="2">Hildebrandi</strain>
    </source>
</reference>